<feature type="domain" description="DUF3752" evidence="2">
    <location>
        <begin position="136"/>
        <end position="287"/>
    </location>
</feature>
<accession>A0A0D7BAB4</accession>
<feature type="compositionally biased region" description="Low complexity" evidence="1">
    <location>
        <begin position="35"/>
        <end position="45"/>
    </location>
</feature>
<feature type="compositionally biased region" description="Polar residues" evidence="1">
    <location>
        <begin position="165"/>
        <end position="174"/>
    </location>
</feature>
<sequence>MIGPELPPHLQQSAPQGDVSDDDDFGPAPPPAAPAPVAGPQLPAANEDEEEDDFGPALPPNITAAPKRVLGPSFPAPEDDSDDDLGPQPLPAYAQAAYKEVDGVKQFLEQEERKRKAIEEAAQPKALKRDEWMLRPPTSSELLANLDPSKMNKPRQFARSAAPATKNTDNTLWTETPAERQQRLADEVSGKKRRKQNADAEASPEEALEARKKRKRDESIRVGVDEHTVRGAALVAEHEKTLADTKDDESKAVWDHARDMSLGGRLMDDSQRKKMLRDAKGLGDRFGAGTSGGFL</sequence>
<keyword evidence="4" id="KW-1185">Reference proteome</keyword>
<dbReference type="AlphaFoldDB" id="A0A0D7BAB4"/>
<evidence type="ECO:0000256" key="1">
    <source>
        <dbReference type="SAM" id="MobiDB-lite"/>
    </source>
</evidence>
<feature type="region of interest" description="Disordered" evidence="1">
    <location>
        <begin position="115"/>
        <end position="224"/>
    </location>
</feature>
<dbReference type="PANTHER" id="PTHR46370">
    <property type="entry name" value="GPALPP MOTIFS-CONTAINING PROTEIN 1"/>
    <property type="match status" value="1"/>
</dbReference>
<dbReference type="Proteomes" id="UP000054007">
    <property type="component" value="Unassembled WGS sequence"/>
</dbReference>
<proteinExistence type="predicted"/>
<feature type="region of interest" description="Disordered" evidence="1">
    <location>
        <begin position="1"/>
        <end position="93"/>
    </location>
</feature>
<protein>
    <recommendedName>
        <fullName evidence="2">DUF3752 domain-containing protein</fullName>
    </recommendedName>
</protein>
<gene>
    <name evidence="3" type="ORF">CYLTODRAFT_15617</name>
</gene>
<feature type="compositionally biased region" description="Basic and acidic residues" evidence="1">
    <location>
        <begin position="177"/>
        <end position="190"/>
    </location>
</feature>
<evidence type="ECO:0000313" key="4">
    <source>
        <dbReference type="Proteomes" id="UP000054007"/>
    </source>
</evidence>
<dbReference type="Pfam" id="PF12572">
    <property type="entry name" value="DUF3752"/>
    <property type="match status" value="1"/>
</dbReference>
<reference evidence="3 4" key="1">
    <citation type="journal article" date="2015" name="Fungal Genet. Biol.">
        <title>Evolution of novel wood decay mechanisms in Agaricales revealed by the genome sequences of Fistulina hepatica and Cylindrobasidium torrendii.</title>
        <authorList>
            <person name="Floudas D."/>
            <person name="Held B.W."/>
            <person name="Riley R."/>
            <person name="Nagy L.G."/>
            <person name="Koehler G."/>
            <person name="Ransdell A.S."/>
            <person name="Younus H."/>
            <person name="Chow J."/>
            <person name="Chiniquy J."/>
            <person name="Lipzen A."/>
            <person name="Tritt A."/>
            <person name="Sun H."/>
            <person name="Haridas S."/>
            <person name="LaButti K."/>
            <person name="Ohm R.A."/>
            <person name="Kues U."/>
            <person name="Blanchette R.A."/>
            <person name="Grigoriev I.V."/>
            <person name="Minto R.E."/>
            <person name="Hibbett D.S."/>
        </authorList>
    </citation>
    <scope>NUCLEOTIDE SEQUENCE [LARGE SCALE GENOMIC DNA]</scope>
    <source>
        <strain evidence="3 4">FP15055 ss-10</strain>
    </source>
</reference>
<evidence type="ECO:0000259" key="2">
    <source>
        <dbReference type="Pfam" id="PF12572"/>
    </source>
</evidence>
<evidence type="ECO:0000313" key="3">
    <source>
        <dbReference type="EMBL" id="KIY67104.1"/>
    </source>
</evidence>
<dbReference type="PANTHER" id="PTHR46370:SF1">
    <property type="entry name" value="GPALPP MOTIFS-CONTAINING PROTEIN 1"/>
    <property type="match status" value="1"/>
</dbReference>
<organism evidence="3 4">
    <name type="scientific">Cylindrobasidium torrendii FP15055 ss-10</name>
    <dbReference type="NCBI Taxonomy" id="1314674"/>
    <lineage>
        <taxon>Eukaryota</taxon>
        <taxon>Fungi</taxon>
        <taxon>Dikarya</taxon>
        <taxon>Basidiomycota</taxon>
        <taxon>Agaricomycotina</taxon>
        <taxon>Agaricomycetes</taxon>
        <taxon>Agaricomycetidae</taxon>
        <taxon>Agaricales</taxon>
        <taxon>Marasmiineae</taxon>
        <taxon>Physalacriaceae</taxon>
        <taxon>Cylindrobasidium</taxon>
    </lineage>
</organism>
<dbReference type="InterPro" id="IPR022226">
    <property type="entry name" value="DUF3752"/>
</dbReference>
<name>A0A0D7BAB4_9AGAR</name>
<dbReference type="OrthoDB" id="73491at2759"/>
<dbReference type="EMBL" id="KN880535">
    <property type="protein sequence ID" value="KIY67104.1"/>
    <property type="molecule type" value="Genomic_DNA"/>
</dbReference>
<dbReference type="InterPro" id="IPR046331">
    <property type="entry name" value="GPAM1-like"/>
</dbReference>